<comment type="caution">
    <text evidence="2">The sequence shown here is derived from an EMBL/GenBank/DDBJ whole genome shotgun (WGS) entry which is preliminary data.</text>
</comment>
<dbReference type="Proteomes" id="UP001221898">
    <property type="component" value="Unassembled WGS sequence"/>
</dbReference>
<accession>A0AAD7RK74</accession>
<name>A0AAD7RK74_9TELE</name>
<dbReference type="AlphaFoldDB" id="A0AAD7RK74"/>
<keyword evidence="3" id="KW-1185">Reference proteome</keyword>
<evidence type="ECO:0000313" key="3">
    <source>
        <dbReference type="Proteomes" id="UP001221898"/>
    </source>
</evidence>
<organism evidence="2 3">
    <name type="scientific">Aldrovandia affinis</name>
    <dbReference type="NCBI Taxonomy" id="143900"/>
    <lineage>
        <taxon>Eukaryota</taxon>
        <taxon>Metazoa</taxon>
        <taxon>Chordata</taxon>
        <taxon>Craniata</taxon>
        <taxon>Vertebrata</taxon>
        <taxon>Euteleostomi</taxon>
        <taxon>Actinopterygii</taxon>
        <taxon>Neopterygii</taxon>
        <taxon>Teleostei</taxon>
        <taxon>Notacanthiformes</taxon>
        <taxon>Halosauridae</taxon>
        <taxon>Aldrovandia</taxon>
    </lineage>
</organism>
<feature type="region of interest" description="Disordered" evidence="1">
    <location>
        <begin position="31"/>
        <end position="56"/>
    </location>
</feature>
<evidence type="ECO:0000313" key="2">
    <source>
        <dbReference type="EMBL" id="KAJ8385668.1"/>
    </source>
</evidence>
<sequence length="88" mass="9523">MASCSQNSTEASGLLPELSFLLALLEPAAKHKQWESSRGPNPDESGQKPQPCSPHSLRTFLGSETAFWRSSISLAQRSTRNTGQKPAP</sequence>
<protein>
    <submittedName>
        <fullName evidence="2">Uncharacterized protein</fullName>
    </submittedName>
</protein>
<dbReference type="EMBL" id="JAINUG010000244">
    <property type="protein sequence ID" value="KAJ8385668.1"/>
    <property type="molecule type" value="Genomic_DNA"/>
</dbReference>
<evidence type="ECO:0000256" key="1">
    <source>
        <dbReference type="SAM" id="MobiDB-lite"/>
    </source>
</evidence>
<gene>
    <name evidence="2" type="ORF">AAFF_G00183810</name>
</gene>
<reference evidence="2" key="1">
    <citation type="journal article" date="2023" name="Science">
        <title>Genome structures resolve the early diversification of teleost fishes.</title>
        <authorList>
            <person name="Parey E."/>
            <person name="Louis A."/>
            <person name="Montfort J."/>
            <person name="Bouchez O."/>
            <person name="Roques C."/>
            <person name="Iampietro C."/>
            <person name="Lluch J."/>
            <person name="Castinel A."/>
            <person name="Donnadieu C."/>
            <person name="Desvignes T."/>
            <person name="Floi Bucao C."/>
            <person name="Jouanno E."/>
            <person name="Wen M."/>
            <person name="Mejri S."/>
            <person name="Dirks R."/>
            <person name="Jansen H."/>
            <person name="Henkel C."/>
            <person name="Chen W.J."/>
            <person name="Zahm M."/>
            <person name="Cabau C."/>
            <person name="Klopp C."/>
            <person name="Thompson A.W."/>
            <person name="Robinson-Rechavi M."/>
            <person name="Braasch I."/>
            <person name="Lecointre G."/>
            <person name="Bobe J."/>
            <person name="Postlethwait J.H."/>
            <person name="Berthelot C."/>
            <person name="Roest Crollius H."/>
            <person name="Guiguen Y."/>
        </authorList>
    </citation>
    <scope>NUCLEOTIDE SEQUENCE</scope>
    <source>
        <strain evidence="2">NC1722</strain>
    </source>
</reference>
<proteinExistence type="predicted"/>